<dbReference type="GO" id="GO:0003677">
    <property type="term" value="F:DNA binding"/>
    <property type="evidence" value="ECO:0007669"/>
    <property type="project" value="UniProtKB-KW"/>
</dbReference>
<keyword evidence="3" id="KW-0238">DNA-binding</keyword>
<dbReference type="KEGG" id="pnt:G5B91_33935"/>
<feature type="region of interest" description="Disordered" evidence="4">
    <location>
        <begin position="327"/>
        <end position="350"/>
    </location>
</feature>
<dbReference type="EMBL" id="CP049142">
    <property type="protein sequence ID" value="QIE91351.1"/>
    <property type="molecule type" value="Genomic_DNA"/>
</dbReference>
<dbReference type="InterPro" id="IPR036381">
    <property type="entry name" value="Tus_dom1"/>
</dbReference>
<evidence type="ECO:0000256" key="3">
    <source>
        <dbReference type="ARBA" id="ARBA00023125"/>
    </source>
</evidence>
<evidence type="ECO:0000313" key="6">
    <source>
        <dbReference type="Proteomes" id="UP000501063"/>
    </source>
</evidence>
<reference evidence="5 6" key="1">
    <citation type="submission" date="2020-02" db="EMBL/GenBank/DDBJ databases">
        <title>Integrative conjugative elements (ICEs) and plasmids drive adaptation of Pseudomonas nitroreducens strain HBP1 to wastewater environment.</title>
        <authorList>
            <person name="Sentchilo V."/>
            <person name="Carraro N."/>
            <person name="Bertelli C."/>
            <person name="van der Meer J.R."/>
        </authorList>
    </citation>
    <scope>NUCLEOTIDE SEQUENCE [LARGE SCALE GENOMIC DNA]</scope>
    <source>
        <strain evidence="5 6">HBP1</strain>
        <plasmid evidence="6">ppnihbp1_1</plasmid>
    </source>
</reference>
<evidence type="ECO:0000256" key="1">
    <source>
        <dbReference type="ARBA" id="ARBA00022490"/>
    </source>
</evidence>
<dbReference type="RefSeq" id="WP_024767845.1">
    <property type="nucleotide sequence ID" value="NZ_CP049142.1"/>
</dbReference>
<dbReference type="GO" id="GO:0006274">
    <property type="term" value="P:DNA replication termination"/>
    <property type="evidence" value="ECO:0007669"/>
    <property type="project" value="InterPro"/>
</dbReference>
<gene>
    <name evidence="5" type="ORF">G5B91_33935</name>
</gene>
<keyword evidence="5" id="KW-0614">Plasmid</keyword>
<name>A0A6G6JA48_PSENT</name>
<accession>A0A6G6JA48</accession>
<dbReference type="AlphaFoldDB" id="A0A6G6JA48"/>
<dbReference type="InterPro" id="IPR008865">
    <property type="entry name" value="DNA_replication_term_site-bd"/>
</dbReference>
<dbReference type="Gene3D" id="3.50.14.10">
    <property type="entry name" value="Replication terminator Tus, domain 1 superfamily/Replication terminator Tus"/>
    <property type="match status" value="1"/>
</dbReference>
<dbReference type="Proteomes" id="UP000501063">
    <property type="component" value="Plasmid pPniHBP1_1"/>
</dbReference>
<keyword evidence="2" id="KW-0235">DNA replication</keyword>
<organism evidence="5 6">
    <name type="scientific">Pseudomonas nitroreducens</name>
    <dbReference type="NCBI Taxonomy" id="46680"/>
    <lineage>
        <taxon>Bacteria</taxon>
        <taxon>Pseudomonadati</taxon>
        <taxon>Pseudomonadota</taxon>
        <taxon>Gammaproteobacteria</taxon>
        <taxon>Pseudomonadales</taxon>
        <taxon>Pseudomonadaceae</taxon>
        <taxon>Pseudomonas</taxon>
    </lineage>
</organism>
<geneLocation type="plasmid" evidence="6">
    <name>ppnihbp1_1</name>
</geneLocation>
<keyword evidence="1" id="KW-0963">Cytoplasm</keyword>
<dbReference type="SUPFAM" id="SSF56596">
    <property type="entry name" value="Replication terminator protein (Tus)"/>
    <property type="match status" value="1"/>
</dbReference>
<evidence type="ECO:0000256" key="4">
    <source>
        <dbReference type="SAM" id="MobiDB-lite"/>
    </source>
</evidence>
<evidence type="ECO:0000313" key="5">
    <source>
        <dbReference type="EMBL" id="QIE91351.1"/>
    </source>
</evidence>
<dbReference type="Pfam" id="PF05472">
    <property type="entry name" value="Ter"/>
    <property type="match status" value="1"/>
</dbReference>
<evidence type="ECO:0000256" key="2">
    <source>
        <dbReference type="ARBA" id="ARBA00022705"/>
    </source>
</evidence>
<dbReference type="GO" id="GO:0005737">
    <property type="term" value="C:cytoplasm"/>
    <property type="evidence" value="ECO:0007669"/>
    <property type="project" value="InterPro"/>
</dbReference>
<sequence>MIEAGTSLTDAKALETLEEKCKGLIIQLDAELKELAALIARSKAHIRIDALYTIPLRDVGKVDPNKEIEVTRPEGSEAVDLVIHALTHILLAPGQDPKSTFRTPGAVGLPSLVLEKIQATNQLRMQLFENIKVAPRVMRTRIWKSLDFLSSLQAMRVTPVLAEPQLIRFYWDTGSVTTRWVARDLMQHWEDQLKELRGQVPTADEVIDGSVEKTLLFSLEQMRAKLKNFDERVAIHRPGTPHVRARITDPTVVDAKTGEIKPYLGMAAVPFVYDIALEPPKISALSSYSPSESKRAAKEDVFEPEPLVDRMKVYRYVASRREYGPFEKKSSARNVRASSPLPGKSVEPKQ</sequence>
<dbReference type="InterPro" id="IPR036384">
    <property type="entry name" value="Tus_sf"/>
</dbReference>
<protein>
    <submittedName>
        <fullName evidence="5">DNA replication terminus site-binding protein</fullName>
    </submittedName>
</protein>
<proteinExistence type="predicted"/>